<accession>A0A1E5QNC6</accession>
<sequence length="266" mass="30910">MQDDTLSRERQFHDRWASSIEVDGIRVADYFEACTAPENRFILRNMGDFRGKRLLDLGCGAGENSVYFAQRGANCVATDYSPGMVEVALELAESNGVAIEGQVANAMALDFPDNSFDFVYASNLLHHISDPKIAIREMHRVLKPGGKACFWDPLKHNPAINIYRRMATQVRTEDEMPLDINIVNYVRSLYSETVWDAFWIATLWIFVRFYLIEKVNPNQERYWKKIIIEQQRLQPAYRRLEQWDRLLKQLPLMKRMAWNLAVVATK</sequence>
<reference evidence="2" key="1">
    <citation type="submission" date="2016-09" db="EMBL/GenBank/DDBJ databases">
        <title>Draft genome of thermotolerant cyanobacterium Desertifilum sp. strain IPPAS B-1220.</title>
        <authorList>
            <person name="Sinetova M.A."/>
            <person name="Bolakhan K."/>
            <person name="Zayadan B.K."/>
            <person name="Mironov K.S."/>
            <person name="Ustinova V."/>
            <person name="Kupriyanova E.V."/>
            <person name="Sidorov R.A."/>
            <person name="Skrypnik A.N."/>
            <person name="Gogoleva N.E."/>
            <person name="Gogolev Y.V."/>
            <person name="Los D.A."/>
        </authorList>
    </citation>
    <scope>NUCLEOTIDE SEQUENCE [LARGE SCALE GENOMIC DNA]</scope>
    <source>
        <strain evidence="2">IPPAS B-1220</strain>
    </source>
</reference>
<dbReference type="GO" id="GO:0032259">
    <property type="term" value="P:methylation"/>
    <property type="evidence" value="ECO:0007669"/>
    <property type="project" value="UniProtKB-KW"/>
</dbReference>
<protein>
    <submittedName>
        <fullName evidence="2">Methyltransferase type 11</fullName>
    </submittedName>
</protein>
<dbReference type="Pfam" id="PF08241">
    <property type="entry name" value="Methyltransf_11"/>
    <property type="match status" value="1"/>
</dbReference>
<dbReference type="InterPro" id="IPR029063">
    <property type="entry name" value="SAM-dependent_MTases_sf"/>
</dbReference>
<dbReference type="RefSeq" id="WP_069966262.1">
    <property type="nucleotide sequence ID" value="NZ_CM124774.1"/>
</dbReference>
<keyword evidence="2" id="KW-0808">Transferase</keyword>
<feature type="domain" description="Methyltransferase type 11" evidence="1">
    <location>
        <begin position="55"/>
        <end position="150"/>
    </location>
</feature>
<dbReference type="OrthoDB" id="9772751at2"/>
<dbReference type="GO" id="GO:0008757">
    <property type="term" value="F:S-adenosylmethionine-dependent methyltransferase activity"/>
    <property type="evidence" value="ECO:0007669"/>
    <property type="project" value="InterPro"/>
</dbReference>
<organism evidence="2">
    <name type="scientific">Desertifilum tharense IPPAS B-1220</name>
    <dbReference type="NCBI Taxonomy" id="1781255"/>
    <lineage>
        <taxon>Bacteria</taxon>
        <taxon>Bacillati</taxon>
        <taxon>Cyanobacteriota</taxon>
        <taxon>Cyanophyceae</taxon>
        <taxon>Desertifilales</taxon>
        <taxon>Desertifilaceae</taxon>
        <taxon>Desertifilum</taxon>
    </lineage>
</organism>
<dbReference type="AlphaFoldDB" id="A0A1E5QNC6"/>
<keyword evidence="2" id="KW-0489">Methyltransferase</keyword>
<dbReference type="InterPro" id="IPR013216">
    <property type="entry name" value="Methyltransf_11"/>
</dbReference>
<comment type="caution">
    <text evidence="2">The sequence shown here is derived from an EMBL/GenBank/DDBJ whole genome shotgun (WGS) entry which is preliminary data.</text>
</comment>
<evidence type="ECO:0000259" key="1">
    <source>
        <dbReference type="Pfam" id="PF08241"/>
    </source>
</evidence>
<proteinExistence type="predicted"/>
<dbReference type="EMBL" id="MJGC01000041">
    <property type="protein sequence ID" value="OEJ76104.1"/>
    <property type="molecule type" value="Genomic_DNA"/>
</dbReference>
<evidence type="ECO:0000313" key="2">
    <source>
        <dbReference type="EMBL" id="OEJ76104.1"/>
    </source>
</evidence>
<dbReference type="Gene3D" id="3.40.50.150">
    <property type="entry name" value="Vaccinia Virus protein VP39"/>
    <property type="match status" value="1"/>
</dbReference>
<dbReference type="STRING" id="1781255.BH720_05985"/>
<dbReference type="CDD" id="cd02440">
    <property type="entry name" value="AdoMet_MTases"/>
    <property type="match status" value="1"/>
</dbReference>
<dbReference type="PANTHER" id="PTHR43591:SF24">
    <property type="entry name" value="2-METHOXY-6-POLYPRENYL-1,4-BENZOQUINOL METHYLASE, MITOCHONDRIAL"/>
    <property type="match status" value="1"/>
</dbReference>
<dbReference type="SUPFAM" id="SSF53335">
    <property type="entry name" value="S-adenosyl-L-methionine-dependent methyltransferases"/>
    <property type="match status" value="1"/>
</dbReference>
<dbReference type="PANTHER" id="PTHR43591">
    <property type="entry name" value="METHYLTRANSFERASE"/>
    <property type="match status" value="1"/>
</dbReference>
<name>A0A1E5QNC6_9CYAN</name>
<gene>
    <name evidence="2" type="ORF">BH720_05985</name>
</gene>